<dbReference type="Proteomes" id="UP000460435">
    <property type="component" value="Unassembled WGS sequence"/>
</dbReference>
<dbReference type="EMBL" id="WLZY01000012">
    <property type="protein sequence ID" value="NDL60437.1"/>
    <property type="molecule type" value="Genomic_DNA"/>
</dbReference>
<evidence type="ECO:0000313" key="9">
    <source>
        <dbReference type="Proteomes" id="UP000460435"/>
    </source>
</evidence>
<reference evidence="8 9" key="1">
    <citation type="submission" date="2019-11" db="EMBL/GenBank/DDBJ databases">
        <authorList>
            <person name="Li X.-J."/>
            <person name="Feng X.-M."/>
        </authorList>
    </citation>
    <scope>NUCLEOTIDE SEQUENCE [LARGE SCALE GENOMIC DNA]</scope>
    <source>
        <strain evidence="8 9">XMNu-373</strain>
    </source>
</reference>
<dbReference type="PANTHER" id="PTHR12318">
    <property type="entry name" value="TESTOSTERONE-REGULATED PROTEIN RP2"/>
    <property type="match status" value="1"/>
</dbReference>
<keyword evidence="9" id="KW-1185">Reference proteome</keyword>
<name>A0A7K3MBP7_9ACTN</name>
<dbReference type="InterPro" id="IPR000086">
    <property type="entry name" value="NUDIX_hydrolase_dom"/>
</dbReference>
<dbReference type="InterPro" id="IPR039121">
    <property type="entry name" value="NUDT19"/>
</dbReference>
<evidence type="ECO:0000256" key="4">
    <source>
        <dbReference type="ARBA" id="ARBA00022801"/>
    </source>
</evidence>
<dbReference type="GO" id="GO:0016818">
    <property type="term" value="F:hydrolase activity, acting on acid anhydrides, in phosphorus-containing anhydrides"/>
    <property type="evidence" value="ECO:0007669"/>
    <property type="project" value="InterPro"/>
</dbReference>
<comment type="caution">
    <text evidence="8">The sequence shown here is derived from an EMBL/GenBank/DDBJ whole genome shotgun (WGS) entry which is preliminary data.</text>
</comment>
<evidence type="ECO:0000256" key="6">
    <source>
        <dbReference type="ARBA" id="ARBA00023211"/>
    </source>
</evidence>
<evidence type="ECO:0000256" key="1">
    <source>
        <dbReference type="ARBA" id="ARBA00001936"/>
    </source>
</evidence>
<keyword evidence="5" id="KW-0460">Magnesium</keyword>
<dbReference type="Pfam" id="PF00293">
    <property type="entry name" value="NUDIX"/>
    <property type="match status" value="1"/>
</dbReference>
<keyword evidence="6" id="KW-0464">Manganese</keyword>
<keyword evidence="3" id="KW-0479">Metal-binding</keyword>
<feature type="domain" description="Nudix hydrolase" evidence="7">
    <location>
        <begin position="3"/>
        <end position="162"/>
    </location>
</feature>
<dbReference type="AlphaFoldDB" id="A0A7K3MBP7"/>
<evidence type="ECO:0000313" key="8">
    <source>
        <dbReference type="EMBL" id="NDL60437.1"/>
    </source>
</evidence>
<protein>
    <submittedName>
        <fullName evidence="8">NUDIX domain-containing protein</fullName>
    </submittedName>
</protein>
<organism evidence="8 9">
    <name type="scientific">Phytoactinopolyspora mesophila</name>
    <dbReference type="NCBI Taxonomy" id="2650750"/>
    <lineage>
        <taxon>Bacteria</taxon>
        <taxon>Bacillati</taxon>
        <taxon>Actinomycetota</taxon>
        <taxon>Actinomycetes</taxon>
        <taxon>Jiangellales</taxon>
        <taxon>Jiangellaceae</taxon>
        <taxon>Phytoactinopolyspora</taxon>
    </lineage>
</organism>
<comment type="cofactor">
    <cofactor evidence="2">
        <name>Mg(2+)</name>
        <dbReference type="ChEBI" id="CHEBI:18420"/>
    </cofactor>
</comment>
<dbReference type="Gene3D" id="3.90.79.10">
    <property type="entry name" value="Nucleoside Triphosphate Pyrophosphohydrolase"/>
    <property type="match status" value="2"/>
</dbReference>
<comment type="cofactor">
    <cofactor evidence="1">
        <name>Mn(2+)</name>
        <dbReference type="ChEBI" id="CHEBI:29035"/>
    </cofactor>
</comment>
<dbReference type="PROSITE" id="PS51462">
    <property type="entry name" value="NUDIX"/>
    <property type="match status" value="1"/>
</dbReference>
<dbReference type="SUPFAM" id="SSF55811">
    <property type="entry name" value="Nudix"/>
    <property type="match status" value="1"/>
</dbReference>
<dbReference type="PANTHER" id="PTHR12318:SF0">
    <property type="entry name" value="ACYL-COENZYME A DIPHOSPHATASE NUDT19"/>
    <property type="match status" value="1"/>
</dbReference>
<evidence type="ECO:0000256" key="3">
    <source>
        <dbReference type="ARBA" id="ARBA00022723"/>
    </source>
</evidence>
<sequence>MAPARPASTVVLVRDGDAGIEVYVHQRHPGMAFAGGMVAFPGGSVDPADLEPTGAVDARIWAQRLGTTETAALGFVRAALRETEEETGLRLDAADLVPWAHWITPRFQPRRFDTWFFLARVPAEQQPQDVSGEATAVAWVAARTAIDKAATDEWTMLPPTRAIFEELSAFASVDDLPTDERAIEAITPGWLDLGDSVIALLPDDPRYPGDDPGESERP</sequence>
<accession>A0A7K3MBP7</accession>
<proteinExistence type="predicted"/>
<dbReference type="CDD" id="cd18870">
    <property type="entry name" value="NUDIX_AcylCoAdiphos_Nudt19"/>
    <property type="match status" value="1"/>
</dbReference>
<evidence type="ECO:0000256" key="5">
    <source>
        <dbReference type="ARBA" id="ARBA00022842"/>
    </source>
</evidence>
<gene>
    <name evidence="8" type="ORF">F7O44_25500</name>
</gene>
<dbReference type="InterPro" id="IPR015797">
    <property type="entry name" value="NUDIX_hydrolase-like_dom_sf"/>
</dbReference>
<keyword evidence="4" id="KW-0378">Hydrolase</keyword>
<evidence type="ECO:0000256" key="2">
    <source>
        <dbReference type="ARBA" id="ARBA00001946"/>
    </source>
</evidence>
<dbReference type="GO" id="GO:0046872">
    <property type="term" value="F:metal ion binding"/>
    <property type="evidence" value="ECO:0007669"/>
    <property type="project" value="UniProtKB-KW"/>
</dbReference>
<evidence type="ECO:0000259" key="7">
    <source>
        <dbReference type="PROSITE" id="PS51462"/>
    </source>
</evidence>